<feature type="transmembrane region" description="Helical" evidence="9">
    <location>
        <begin position="461"/>
        <end position="488"/>
    </location>
</feature>
<keyword evidence="7 9" id="KW-0472">Membrane</keyword>
<dbReference type="EMBL" id="CP094970">
    <property type="protein sequence ID" value="UYM03836.1"/>
    <property type="molecule type" value="Genomic_DNA"/>
</dbReference>
<feature type="transmembrane region" description="Helical" evidence="9">
    <location>
        <begin position="203"/>
        <end position="228"/>
    </location>
</feature>
<accession>A0AA46YJT4</accession>
<feature type="transmembrane region" description="Helical" evidence="9">
    <location>
        <begin position="37"/>
        <end position="56"/>
    </location>
</feature>
<keyword evidence="4" id="KW-0813">Transport</keyword>
<evidence type="ECO:0000256" key="1">
    <source>
        <dbReference type="ARBA" id="ARBA00004141"/>
    </source>
</evidence>
<gene>
    <name evidence="10" type="ORF">L0C25_14950</name>
</gene>
<feature type="transmembrane region" description="Helical" evidence="9">
    <location>
        <begin position="306"/>
        <end position="325"/>
    </location>
</feature>
<feature type="transmembrane region" description="Helical" evidence="9">
    <location>
        <begin position="500"/>
        <end position="521"/>
    </location>
</feature>
<dbReference type="InterPro" id="IPR001898">
    <property type="entry name" value="SLC13A/DASS"/>
</dbReference>
<dbReference type="GO" id="GO:0015141">
    <property type="term" value="F:succinate transmembrane transporter activity"/>
    <property type="evidence" value="ECO:0007669"/>
    <property type="project" value="UniProtKB-ARBA"/>
</dbReference>
<evidence type="ECO:0000313" key="11">
    <source>
        <dbReference type="Proteomes" id="UP001164390"/>
    </source>
</evidence>
<protein>
    <recommendedName>
        <fullName evidence="3">Sodium-dependent dicarboxylate transporter SdcS</fullName>
    </recommendedName>
    <alternativeName>
        <fullName evidence="8">Na(+)/dicarboxylate symporter</fullName>
    </alternativeName>
</protein>
<feature type="transmembrane region" description="Helical" evidence="9">
    <location>
        <begin position="248"/>
        <end position="271"/>
    </location>
</feature>
<organism evidence="10 11">
    <name type="scientific">Solicola gregarius</name>
    <dbReference type="NCBI Taxonomy" id="2908642"/>
    <lineage>
        <taxon>Bacteria</taxon>
        <taxon>Bacillati</taxon>
        <taxon>Actinomycetota</taxon>
        <taxon>Actinomycetes</taxon>
        <taxon>Propionibacteriales</taxon>
        <taxon>Nocardioidaceae</taxon>
        <taxon>Solicola</taxon>
    </lineage>
</organism>
<evidence type="ECO:0000256" key="4">
    <source>
        <dbReference type="ARBA" id="ARBA00022448"/>
    </source>
</evidence>
<dbReference type="KEGG" id="sgrg:L0C25_14950"/>
<feature type="transmembrane region" description="Helical" evidence="9">
    <location>
        <begin position="409"/>
        <end position="429"/>
    </location>
</feature>
<reference evidence="10" key="1">
    <citation type="submission" date="2022-01" db="EMBL/GenBank/DDBJ databases">
        <title>Nocardioidaceae gen. sp. A5X3R13.</title>
        <authorList>
            <person name="Lopez Marin M.A."/>
            <person name="Uhlik O."/>
        </authorList>
    </citation>
    <scope>NUCLEOTIDE SEQUENCE</scope>
    <source>
        <strain evidence="10">A5X3R13</strain>
    </source>
</reference>
<dbReference type="Proteomes" id="UP001164390">
    <property type="component" value="Chromosome"/>
</dbReference>
<evidence type="ECO:0000256" key="6">
    <source>
        <dbReference type="ARBA" id="ARBA00022989"/>
    </source>
</evidence>
<dbReference type="PROSITE" id="PS01271">
    <property type="entry name" value="NA_SULFATE"/>
    <property type="match status" value="1"/>
</dbReference>
<feature type="transmembrane region" description="Helical" evidence="9">
    <location>
        <begin position="63"/>
        <end position="83"/>
    </location>
</feature>
<dbReference type="Pfam" id="PF00939">
    <property type="entry name" value="Na_sulph_symp"/>
    <property type="match status" value="1"/>
</dbReference>
<evidence type="ECO:0000256" key="7">
    <source>
        <dbReference type="ARBA" id="ARBA00023136"/>
    </source>
</evidence>
<dbReference type="NCBIfam" id="TIGR00785">
    <property type="entry name" value="dass"/>
    <property type="match status" value="1"/>
</dbReference>
<keyword evidence="5 9" id="KW-0812">Transmembrane</keyword>
<feature type="transmembrane region" description="Helical" evidence="9">
    <location>
        <begin position="337"/>
        <end position="356"/>
    </location>
</feature>
<evidence type="ECO:0000256" key="5">
    <source>
        <dbReference type="ARBA" id="ARBA00022692"/>
    </source>
</evidence>
<keyword evidence="6 9" id="KW-1133">Transmembrane helix</keyword>
<name>A0AA46YJT4_9ACTN</name>
<feature type="transmembrane region" description="Helical" evidence="9">
    <location>
        <begin position="103"/>
        <end position="122"/>
    </location>
</feature>
<evidence type="ECO:0000313" key="10">
    <source>
        <dbReference type="EMBL" id="UYM03836.1"/>
    </source>
</evidence>
<dbReference type="GO" id="GO:0005886">
    <property type="term" value="C:plasma membrane"/>
    <property type="evidence" value="ECO:0007669"/>
    <property type="project" value="TreeGrafter"/>
</dbReference>
<proteinExistence type="inferred from homology"/>
<evidence type="ECO:0000256" key="3">
    <source>
        <dbReference type="ARBA" id="ARBA00020150"/>
    </source>
</evidence>
<evidence type="ECO:0000256" key="2">
    <source>
        <dbReference type="ARBA" id="ARBA00006772"/>
    </source>
</evidence>
<comment type="similarity">
    <text evidence="2">Belongs to the SLC13A/DASS transporter (TC 2.A.47) family. NADC subfamily.</text>
</comment>
<dbReference type="RefSeq" id="WP_271632478.1">
    <property type="nucleotide sequence ID" value="NZ_CP094970.1"/>
</dbReference>
<dbReference type="AlphaFoldDB" id="A0AA46YJT4"/>
<keyword evidence="11" id="KW-1185">Reference proteome</keyword>
<comment type="subcellular location">
    <subcellularLocation>
        <location evidence="1">Membrane</location>
        <topology evidence="1">Multi-pass membrane protein</topology>
    </subcellularLocation>
</comment>
<feature type="transmembrane region" description="Helical" evidence="9">
    <location>
        <begin position="172"/>
        <end position="191"/>
    </location>
</feature>
<feature type="transmembrane region" description="Helical" evidence="9">
    <location>
        <begin position="143"/>
        <end position="166"/>
    </location>
</feature>
<feature type="transmembrane region" description="Helical" evidence="9">
    <location>
        <begin position="377"/>
        <end position="397"/>
    </location>
</feature>
<dbReference type="InterPro" id="IPR031312">
    <property type="entry name" value="Na/sul_symport_CS"/>
</dbReference>
<dbReference type="PANTHER" id="PTHR10283:SF82">
    <property type="entry name" value="SOLUTE CARRIER FAMILY 13 MEMBER 2"/>
    <property type="match status" value="1"/>
</dbReference>
<dbReference type="PANTHER" id="PTHR10283">
    <property type="entry name" value="SOLUTE CARRIER FAMILY 13 MEMBER"/>
    <property type="match status" value="1"/>
</dbReference>
<sequence>MSESNPIGRAATYRTFDEVQETLSPAEQRFERGRRTIGLIAGPLVGIVVYLLCAPLDAPQQRLAGILSFVIIYWISEAIPIPVTSMLAMCLIVVTNVAPADDVFALFGNSTLFVFIGGFIIAESMRKHGLDRRFAFAMLKLPWVGDSTVRIIVVFGVITALLSGFVSNTATAAMMMPIAAGMVGFLANLLVTQSGEHADPNRLRFATALMLMTAYGASVGGLLTPVGSPPNLIGREFIEQNTDESIPFFTWMVLAFPLVVLMFLALCFLLVRLNKPEAKRIEGVEQYVRDEHAKLGTMGAGGRNTLIAFGVAVALWVFPGVVALFTGGEGEFYDEVAAHLDEGAVAIIAASLLFVLPIDWSRRKFTITWNDAARIDWGTILLFGSGIALGGLLGSTGLAKTMGDEISDLLGVSSLLGLTILATVIAVVISETTSNTASVGVVVPIIIPLADAAGVNPVIPALAAVFGASFGFMLPVSTPPNAIVYGTGMVPITKMVRSGIVFDLVGIVIIVAGVMGMATLLDLG</sequence>
<evidence type="ECO:0000256" key="8">
    <source>
        <dbReference type="ARBA" id="ARBA00031174"/>
    </source>
</evidence>
<feature type="transmembrane region" description="Helical" evidence="9">
    <location>
        <begin position="436"/>
        <end position="455"/>
    </location>
</feature>
<evidence type="ECO:0000256" key="9">
    <source>
        <dbReference type="SAM" id="Phobius"/>
    </source>
</evidence>